<dbReference type="KEGG" id="aplc:110979733"/>
<protein>
    <submittedName>
        <fullName evidence="2">Uncharacterized protein LOC110979733</fullName>
    </submittedName>
</protein>
<dbReference type="GeneID" id="110979733"/>
<dbReference type="OrthoDB" id="6075577at2759"/>
<name>A0A8B7YFV7_ACAPL</name>
<reference evidence="2" key="1">
    <citation type="submission" date="2025-08" db="UniProtKB">
        <authorList>
            <consortium name="RefSeq"/>
        </authorList>
    </citation>
    <scope>IDENTIFICATION</scope>
</reference>
<dbReference type="OMA" id="SMEQECK"/>
<dbReference type="Proteomes" id="UP000694845">
    <property type="component" value="Unplaced"/>
</dbReference>
<gene>
    <name evidence="2" type="primary">LOC110979733</name>
</gene>
<accession>A0A8B7YFV7</accession>
<proteinExistence type="predicted"/>
<organism evidence="1 2">
    <name type="scientific">Acanthaster planci</name>
    <name type="common">Crown-of-thorns starfish</name>
    <dbReference type="NCBI Taxonomy" id="133434"/>
    <lineage>
        <taxon>Eukaryota</taxon>
        <taxon>Metazoa</taxon>
        <taxon>Echinodermata</taxon>
        <taxon>Eleutherozoa</taxon>
        <taxon>Asterozoa</taxon>
        <taxon>Asteroidea</taxon>
        <taxon>Valvatacea</taxon>
        <taxon>Valvatida</taxon>
        <taxon>Acanthasteridae</taxon>
        <taxon>Acanthaster</taxon>
    </lineage>
</organism>
<dbReference type="AlphaFoldDB" id="A0A8B7YFV7"/>
<evidence type="ECO:0000313" key="2">
    <source>
        <dbReference type="RefSeq" id="XP_022091472.1"/>
    </source>
</evidence>
<evidence type="ECO:0000313" key="1">
    <source>
        <dbReference type="Proteomes" id="UP000694845"/>
    </source>
</evidence>
<sequence>MGAWTSRSRTRDLSEISKLEEFIVKDTMVLFIDGNEKSIELCVGDMSKMGTRNKVDILMLSCLPGRYDTPKGTVVHSLQTNLGVNLADLAKDKEVDRRDTCKCWWSKNLGQIYLPFDRVLCYESGDHKPNTADLASTVFKCLKDISMEQECKIATSLLNTGRQNVGEVEMLEILVEAAILAMGDGLNLTQMMVFINGKYKAEGKCEPQTRNFKEICAKFDQLKSKHTVG</sequence>
<keyword evidence="1" id="KW-1185">Reference proteome</keyword>
<dbReference type="RefSeq" id="XP_022091472.1">
    <property type="nucleotide sequence ID" value="XM_022235780.1"/>
</dbReference>